<feature type="chain" id="PRO_5009743965" evidence="1">
    <location>
        <begin position="20"/>
        <end position="137"/>
    </location>
</feature>
<keyword evidence="3" id="KW-1185">Reference proteome</keyword>
<accession>A0A078KQL7</accession>
<name>A0A078KQL7_9GAMM</name>
<dbReference type="NCBIfam" id="TIGR03748">
    <property type="entry name" value="conj_PilL"/>
    <property type="match status" value="1"/>
</dbReference>
<feature type="signal peptide" evidence="1">
    <location>
        <begin position="1"/>
        <end position="19"/>
    </location>
</feature>
<evidence type="ECO:0000256" key="1">
    <source>
        <dbReference type="SAM" id="SignalP"/>
    </source>
</evidence>
<evidence type="ECO:0000313" key="2">
    <source>
        <dbReference type="EMBL" id="CDZ76695.1"/>
    </source>
</evidence>
<keyword evidence="1" id="KW-0732">Signal</keyword>
<dbReference type="AlphaFoldDB" id="A0A078KQL7"/>
<dbReference type="OrthoDB" id="5648829at2"/>
<proteinExistence type="predicted"/>
<dbReference type="STRING" id="1034943.BN59_00969"/>
<dbReference type="Proteomes" id="UP000044071">
    <property type="component" value="Unassembled WGS sequence"/>
</dbReference>
<protein>
    <submittedName>
        <fullName evidence="2">Integrating conjugative element protein PilL, PFGI-1 class</fullName>
    </submittedName>
</protein>
<evidence type="ECO:0000313" key="3">
    <source>
        <dbReference type="Proteomes" id="UP000044071"/>
    </source>
</evidence>
<reference evidence="2 3" key="1">
    <citation type="submission" date="2014-06" db="EMBL/GenBank/DDBJ databases">
        <authorList>
            <person name="Urmite Genomes Urmite Genomes"/>
        </authorList>
    </citation>
    <scope>NUCLEOTIDE SEQUENCE [LARGE SCALE GENOMIC DNA]</scope>
</reference>
<dbReference type="InterPro" id="IPR022260">
    <property type="entry name" value="Integr_conj_element_PilL"/>
</dbReference>
<dbReference type="EMBL" id="CCSB01000001">
    <property type="protein sequence ID" value="CDZ76695.1"/>
    <property type="molecule type" value="Genomic_DNA"/>
</dbReference>
<sequence>MLRTTIIGFLALSSLQLQAANITQVGRYATVNNQPLAAQINPLKTVQQIHFPSSVQSIGEAVEYWLRYSGYHLAPQDKQSESLQQILKQPLPQVARNLGPLTLADGLRVLVGKSLFSLKQDDLSREINFSLNARRAQ</sequence>
<organism evidence="2 3">
    <name type="scientific">Legionella massiliensis</name>
    <dbReference type="NCBI Taxonomy" id="1034943"/>
    <lineage>
        <taxon>Bacteria</taxon>
        <taxon>Pseudomonadati</taxon>
        <taxon>Pseudomonadota</taxon>
        <taxon>Gammaproteobacteria</taxon>
        <taxon>Legionellales</taxon>
        <taxon>Legionellaceae</taxon>
        <taxon>Legionella</taxon>
    </lineage>
</organism>
<dbReference type="RefSeq" id="WP_043873173.1">
    <property type="nucleotide sequence ID" value="NZ_CCVW01000001.1"/>
</dbReference>
<gene>
    <name evidence="2" type="ORF">BN59_00969</name>
</gene>
<dbReference type="eggNOG" id="COG3266">
    <property type="taxonomic scope" value="Bacteria"/>
</dbReference>